<dbReference type="Gene3D" id="3.90.550.10">
    <property type="entry name" value="Spore Coat Polysaccharide Biosynthesis Protein SpsA, Chain A"/>
    <property type="match status" value="1"/>
</dbReference>
<dbReference type="OrthoDB" id="9815923at2"/>
<evidence type="ECO:0000313" key="3">
    <source>
        <dbReference type="EMBL" id="RWU12998.1"/>
    </source>
</evidence>
<dbReference type="Proteomes" id="UP000288789">
    <property type="component" value="Unassembled WGS sequence"/>
</dbReference>
<gene>
    <name evidence="3" type="ORF">EGC76_01930</name>
</gene>
<organism evidence="3 4">
    <name type="scientific">Pseudidiomarina gelatinasegens</name>
    <dbReference type="NCBI Taxonomy" id="2487740"/>
    <lineage>
        <taxon>Bacteria</taxon>
        <taxon>Pseudomonadati</taxon>
        <taxon>Pseudomonadota</taxon>
        <taxon>Gammaproteobacteria</taxon>
        <taxon>Alteromonadales</taxon>
        <taxon>Idiomarinaceae</taxon>
        <taxon>Pseudidiomarina</taxon>
    </lineage>
</organism>
<protein>
    <submittedName>
        <fullName evidence="3">Glycosyltransferase family 2 protein</fullName>
    </submittedName>
</protein>
<keyword evidence="4" id="KW-1185">Reference proteome</keyword>
<keyword evidence="3" id="KW-0808">Transferase</keyword>
<reference evidence="3 4" key="1">
    <citation type="submission" date="2018-12" db="EMBL/GenBank/DDBJ databases">
        <authorList>
            <person name="Li A."/>
            <person name="Zhang M."/>
            <person name="Zhu H."/>
        </authorList>
    </citation>
    <scope>NUCLEOTIDE SEQUENCE [LARGE SCALE GENOMIC DNA]</scope>
    <source>
        <strain evidence="3 4">R04H25</strain>
    </source>
</reference>
<comment type="caution">
    <text evidence="3">The sequence shown here is derived from an EMBL/GenBank/DDBJ whole genome shotgun (WGS) entry which is preliminary data.</text>
</comment>
<dbReference type="InterPro" id="IPR001173">
    <property type="entry name" value="Glyco_trans_2-like"/>
</dbReference>
<dbReference type="PANTHER" id="PTHR43630">
    <property type="entry name" value="POLY-BETA-1,6-N-ACETYL-D-GLUCOSAMINE SYNTHASE"/>
    <property type="match status" value="1"/>
</dbReference>
<feature type="domain" description="Glycosyltransferase 2-like" evidence="2">
    <location>
        <begin position="26"/>
        <end position="160"/>
    </location>
</feature>
<comment type="similarity">
    <text evidence="1">Belongs to the glycosyltransferase 2 family. WaaE/KdtX subfamily.</text>
</comment>
<accession>A0A443Z7T1</accession>
<proteinExistence type="inferred from homology"/>
<dbReference type="SUPFAM" id="SSF53448">
    <property type="entry name" value="Nucleotide-diphospho-sugar transferases"/>
    <property type="match status" value="1"/>
</dbReference>
<dbReference type="PANTHER" id="PTHR43630:SF2">
    <property type="entry name" value="GLYCOSYLTRANSFERASE"/>
    <property type="match status" value="1"/>
</dbReference>
<dbReference type="GO" id="GO:0016740">
    <property type="term" value="F:transferase activity"/>
    <property type="evidence" value="ECO:0007669"/>
    <property type="project" value="UniProtKB-KW"/>
</dbReference>
<sequence>MYPNTVLNCCTNKRERPMSKPYPPMSVFVITLNEAEHLDEVLESVHGVEEIVVIDSGSTDGTLEIAKKHGARLVHNDWPGYAKQKAFGIEQCTHNWVLNLDGDEVMPEGGLQMIRERIAQGDINGIWIHHDDIFMGHSLKKARHHKYRRVYRKDRSHMDTSVRVHEHIHVDEPTAYLPIYLKHYGYDSAHGYMDKLNKYSLLKAEQRIEQGRPCSLPRLLLIFPLMFLKFYLGRQMIWSGWRGFIKANIDAFHFFLTEAKLYEIQYRQKQQKGKPHHQ</sequence>
<dbReference type="InterPro" id="IPR029044">
    <property type="entry name" value="Nucleotide-diphossugar_trans"/>
</dbReference>
<evidence type="ECO:0000313" key="4">
    <source>
        <dbReference type="Proteomes" id="UP000288789"/>
    </source>
</evidence>
<dbReference type="EMBL" id="RSFE01000001">
    <property type="protein sequence ID" value="RWU12998.1"/>
    <property type="molecule type" value="Genomic_DNA"/>
</dbReference>
<dbReference type="Pfam" id="PF00535">
    <property type="entry name" value="Glycos_transf_2"/>
    <property type="match status" value="1"/>
</dbReference>
<dbReference type="CDD" id="cd02511">
    <property type="entry name" value="Beta4Glucosyltransferase"/>
    <property type="match status" value="1"/>
</dbReference>
<name>A0A443Z7T1_9GAMM</name>
<dbReference type="AlphaFoldDB" id="A0A443Z7T1"/>
<evidence type="ECO:0000259" key="2">
    <source>
        <dbReference type="Pfam" id="PF00535"/>
    </source>
</evidence>
<evidence type="ECO:0000256" key="1">
    <source>
        <dbReference type="ARBA" id="ARBA00038494"/>
    </source>
</evidence>